<sequence>MEQLFMQVFERRDWVAAQVDQQADSYSQTLACTLLANGYRPPDWLLPNPAAGPQQKLNGKPIVPGLLFTGSQITTPAANRNVFFPAIPSTSIRNSEILNAYTQPVNNCGTLSTLATDKHEEPQQEQTSLSKELANCCDGANMFSRIQRSKSRQRNIEDSRRGSGQAANSGTCDGIQAVGPNKATVSSSSRSCGDAANNAETTSSCPGQANGLHASQGRSTDLLKHHNNLGSQGNQLDCLSSLDLKDKIMCSDNNYSARDSQIVPLPKHSELNIADTMCHAMPGTHPLVEPKKLQFDGAESFCMGNTSEQTEPQHESALESDNFGLADRNLLREDPYTASSSQEPHSMGRPSLDGLKSDYLKFVNADLKHNHYGLESGHRDLSPMHSPNEEQSLNCSAEVPSFVADSLLRTNTLYVLETSSKLGQTQEMGSLNSDQTKCSGRSHSVVNSLLEKDIFQTVEDTNNPERSNPKVSVPPSNGPLQLPIQLADASFEANISSRMSMNSLLGENGHNHLSNLLTDSNSRCLLGVSSVSLVQFPPQKFTSNNVCQSSPFAAADAFESAENICDADAPLGQPTPVMHNEMLIENPASEMVDCYSGKLSDDVHVNEAHDCSTGNKKDQFVAPKVYIQCFIRKNKKDARDKEQCDSFRKMQWKPTARRYPGCLCCLSCKFSFVANITVAYSYITSNLSGMEQEVPTADNDVPINAEACTVENVELIKSSRPSVQYYLRSSVSYEKKNQLQANRKNGQKRSVADGVQVNGGTSSKTKRMKCQDVTHSHSTRTNSLCLNNQDSIGSHVGTAENLSGRSQPSGRYLLRSSGFSEFISLESQTKNAATNSKMSVASDVPENGDASQKPMKNNHLSDFAIYNSSSGEALSSRFSCSNGSRSAVEGMDFPNPQAQFETNFDVAATSALPSCSNIRPDIGECYAQESIDYFSPLFGRKNNCLEGLGSSVNVSSVKYQKMPIQTDENLILLNQEYYSGTGSLTMLPSHVLDQHGKQTSGLVASADKKLNFDSGVKLDTRCENEDSARILLTDATILRQGGDNSVDCNVILPEFECFNVSLPLDSTTTEKRVYETLCAPIRFGTLSSDISSKYKVNTVGGMHQLVATMPKNATSCSSSGDVRQYSDSVSSDDNMSITDIFGSCGLGTSGSFVPSASCSSNGSDKHVSGDNPLTPAVEKYSMGKLSARVGSVSEHMGLIPELSCFRIDEDADNGEENECQDMLSEFVANQLQSDRIALQDITGLYHNTEKADATDQT</sequence>
<feature type="region of interest" description="Disordered" evidence="1">
    <location>
        <begin position="147"/>
        <end position="216"/>
    </location>
</feature>
<evidence type="ECO:0000256" key="1">
    <source>
        <dbReference type="SAM" id="MobiDB-lite"/>
    </source>
</evidence>
<evidence type="ECO:0000313" key="2">
    <source>
        <dbReference type="EMBL" id="GJN33697.1"/>
    </source>
</evidence>
<reference evidence="2" key="1">
    <citation type="journal article" date="2018" name="DNA Res.">
        <title>Multiple hybrid de novo genome assembly of finger millet, an orphan allotetraploid crop.</title>
        <authorList>
            <person name="Hatakeyama M."/>
            <person name="Aluri S."/>
            <person name="Balachadran M.T."/>
            <person name="Sivarajan S.R."/>
            <person name="Patrignani A."/>
            <person name="Gruter S."/>
            <person name="Poveda L."/>
            <person name="Shimizu-Inatsugi R."/>
            <person name="Baeten J."/>
            <person name="Francoijs K.J."/>
            <person name="Nataraja K.N."/>
            <person name="Reddy Y.A.N."/>
            <person name="Phadnis S."/>
            <person name="Ravikumar R.L."/>
            <person name="Schlapbach R."/>
            <person name="Sreeman S.M."/>
            <person name="Shimizu K.K."/>
        </authorList>
    </citation>
    <scope>NUCLEOTIDE SEQUENCE</scope>
</reference>
<feature type="region of interest" description="Disordered" evidence="1">
    <location>
        <begin position="737"/>
        <end position="787"/>
    </location>
</feature>
<feature type="compositionally biased region" description="Polar residues" evidence="1">
    <location>
        <begin position="830"/>
        <end position="839"/>
    </location>
</feature>
<reference evidence="2" key="2">
    <citation type="submission" date="2021-12" db="EMBL/GenBank/DDBJ databases">
        <title>Resequencing data analysis of finger millet.</title>
        <authorList>
            <person name="Hatakeyama M."/>
            <person name="Aluri S."/>
            <person name="Balachadran M.T."/>
            <person name="Sivarajan S.R."/>
            <person name="Poveda L."/>
            <person name="Shimizu-Inatsugi R."/>
            <person name="Schlapbach R."/>
            <person name="Sreeman S.M."/>
            <person name="Shimizu K.K."/>
        </authorList>
    </citation>
    <scope>NUCLEOTIDE SEQUENCE</scope>
</reference>
<proteinExistence type="predicted"/>
<name>A0AAV5FGA2_ELECO</name>
<dbReference type="EMBL" id="BQKI01000085">
    <property type="protein sequence ID" value="GJN33697.1"/>
    <property type="molecule type" value="Genomic_DNA"/>
</dbReference>
<organism evidence="2 3">
    <name type="scientific">Eleusine coracana subsp. coracana</name>
    <dbReference type="NCBI Taxonomy" id="191504"/>
    <lineage>
        <taxon>Eukaryota</taxon>
        <taxon>Viridiplantae</taxon>
        <taxon>Streptophyta</taxon>
        <taxon>Embryophyta</taxon>
        <taxon>Tracheophyta</taxon>
        <taxon>Spermatophyta</taxon>
        <taxon>Magnoliopsida</taxon>
        <taxon>Liliopsida</taxon>
        <taxon>Poales</taxon>
        <taxon>Poaceae</taxon>
        <taxon>PACMAD clade</taxon>
        <taxon>Chloridoideae</taxon>
        <taxon>Cynodonteae</taxon>
        <taxon>Eleusininae</taxon>
        <taxon>Eleusine</taxon>
    </lineage>
</organism>
<comment type="caution">
    <text evidence="2">The sequence shown here is derived from an EMBL/GenBank/DDBJ whole genome shotgun (WGS) entry which is preliminary data.</text>
</comment>
<keyword evidence="3" id="KW-1185">Reference proteome</keyword>
<protein>
    <submittedName>
        <fullName evidence="2">Uncharacterized protein</fullName>
    </submittedName>
</protein>
<gene>
    <name evidence="2" type="primary">gb22318</name>
    <name evidence="2" type="ORF">PR202_gb22318</name>
</gene>
<dbReference type="AlphaFoldDB" id="A0AAV5FGA2"/>
<accession>A0AAV5FGA2</accession>
<evidence type="ECO:0000313" key="3">
    <source>
        <dbReference type="Proteomes" id="UP001054889"/>
    </source>
</evidence>
<dbReference type="Proteomes" id="UP001054889">
    <property type="component" value="Unassembled WGS sequence"/>
</dbReference>
<feature type="compositionally biased region" description="Polar residues" evidence="1">
    <location>
        <begin position="198"/>
        <end position="207"/>
    </location>
</feature>
<feature type="region of interest" description="Disordered" evidence="1">
    <location>
        <begin position="830"/>
        <end position="856"/>
    </location>
</feature>